<dbReference type="OrthoDB" id="4837779at2759"/>
<accession>A0A0L6VN69</accession>
<dbReference type="Proteomes" id="UP000037035">
    <property type="component" value="Unassembled WGS sequence"/>
</dbReference>
<evidence type="ECO:0008006" key="3">
    <source>
        <dbReference type="Google" id="ProtNLM"/>
    </source>
</evidence>
<protein>
    <recommendedName>
        <fullName evidence="3">HAT C-terminal dimerisation domain-containing protein</fullName>
    </recommendedName>
</protein>
<gene>
    <name evidence="1" type="ORF">VP01_129g11</name>
</gene>
<name>A0A0L6VN69_9BASI</name>
<sequence length="112" mass="12317">MLPDWEIINILVALPAIYGKHKGENFALMFDILKQLILTSLMVAITADNSFNNTKLAKKVEGLICGKFQASGHLLGCMAHVINLAAHDSLEYHQGQINLLLIPLNYASQEDG</sequence>
<dbReference type="STRING" id="27349.A0A0L6VN69"/>
<reference evidence="1 2" key="1">
    <citation type="submission" date="2015-08" db="EMBL/GenBank/DDBJ databases">
        <title>Next Generation Sequencing and Analysis of the Genome of Puccinia sorghi L Schw, the Causal Agent of Maize Common Rust.</title>
        <authorList>
            <person name="Rochi L."/>
            <person name="Burguener G."/>
            <person name="Darino M."/>
            <person name="Turjanski A."/>
            <person name="Kreff E."/>
            <person name="Dieguez M.J."/>
            <person name="Sacco F."/>
        </authorList>
    </citation>
    <scope>NUCLEOTIDE SEQUENCE [LARGE SCALE GENOMIC DNA]</scope>
    <source>
        <strain evidence="1 2">RO10H11247</strain>
    </source>
</reference>
<dbReference type="VEuPathDB" id="FungiDB:VP01_129g11"/>
<dbReference type="AlphaFoldDB" id="A0A0L6VN69"/>
<proteinExistence type="predicted"/>
<evidence type="ECO:0000313" key="1">
    <source>
        <dbReference type="EMBL" id="KNZ62221.1"/>
    </source>
</evidence>
<dbReference type="EMBL" id="LAVV01003332">
    <property type="protein sequence ID" value="KNZ62221.1"/>
    <property type="molecule type" value="Genomic_DNA"/>
</dbReference>
<evidence type="ECO:0000313" key="2">
    <source>
        <dbReference type="Proteomes" id="UP000037035"/>
    </source>
</evidence>
<keyword evidence="2" id="KW-1185">Reference proteome</keyword>
<organism evidence="1 2">
    <name type="scientific">Puccinia sorghi</name>
    <dbReference type="NCBI Taxonomy" id="27349"/>
    <lineage>
        <taxon>Eukaryota</taxon>
        <taxon>Fungi</taxon>
        <taxon>Dikarya</taxon>
        <taxon>Basidiomycota</taxon>
        <taxon>Pucciniomycotina</taxon>
        <taxon>Pucciniomycetes</taxon>
        <taxon>Pucciniales</taxon>
        <taxon>Pucciniaceae</taxon>
        <taxon>Puccinia</taxon>
    </lineage>
</organism>
<comment type="caution">
    <text evidence="1">The sequence shown here is derived from an EMBL/GenBank/DDBJ whole genome shotgun (WGS) entry which is preliminary data.</text>
</comment>